<keyword evidence="1" id="KW-0812">Transmembrane</keyword>
<protein>
    <submittedName>
        <fullName evidence="3">Uncharacterized protein</fullName>
    </submittedName>
</protein>
<feature type="non-terminal residue" evidence="3">
    <location>
        <position position="1"/>
    </location>
</feature>
<name>A0A7J8S4G3_GOSDV</name>
<reference evidence="3 4" key="1">
    <citation type="journal article" date="2019" name="Genome Biol. Evol.">
        <title>Insights into the evolution of the New World diploid cottons (Gossypium, subgenus Houzingenia) based on genome sequencing.</title>
        <authorList>
            <person name="Grover C.E."/>
            <person name="Arick M.A. 2nd"/>
            <person name="Thrash A."/>
            <person name="Conover J.L."/>
            <person name="Sanders W.S."/>
            <person name="Peterson D.G."/>
            <person name="Frelichowski J.E."/>
            <person name="Scheffler J.A."/>
            <person name="Scheffler B.E."/>
            <person name="Wendel J.F."/>
        </authorList>
    </citation>
    <scope>NUCLEOTIDE SEQUENCE [LARGE SCALE GENOMIC DNA]</scope>
    <source>
        <strain evidence="3">27</strain>
        <tissue evidence="3">Leaf</tissue>
    </source>
</reference>
<keyword evidence="2" id="KW-0732">Signal</keyword>
<proteinExistence type="predicted"/>
<evidence type="ECO:0000256" key="1">
    <source>
        <dbReference type="SAM" id="Phobius"/>
    </source>
</evidence>
<dbReference type="EMBL" id="JABFAC010000008">
    <property type="protein sequence ID" value="MBA0620964.1"/>
    <property type="molecule type" value="Genomic_DNA"/>
</dbReference>
<evidence type="ECO:0000313" key="3">
    <source>
        <dbReference type="EMBL" id="MBA0620964.1"/>
    </source>
</evidence>
<keyword evidence="1" id="KW-0472">Membrane</keyword>
<dbReference type="Proteomes" id="UP000593561">
    <property type="component" value="Unassembled WGS sequence"/>
</dbReference>
<feature type="chain" id="PRO_5029709838" evidence="2">
    <location>
        <begin position="32"/>
        <end position="73"/>
    </location>
</feature>
<gene>
    <name evidence="3" type="ORF">Godav_006627</name>
</gene>
<comment type="caution">
    <text evidence="3">The sequence shown here is derived from an EMBL/GenBank/DDBJ whole genome shotgun (WGS) entry which is preliminary data.</text>
</comment>
<keyword evidence="4" id="KW-1185">Reference proteome</keyword>
<evidence type="ECO:0000313" key="4">
    <source>
        <dbReference type="Proteomes" id="UP000593561"/>
    </source>
</evidence>
<sequence length="73" mass="8041">VLLGWLFYFFSHTNALLCSLLVLCFSALCYAGSLPSSLPSAGSLFLCPLPVRLSFSSLLLYIFVCLGLIFVWD</sequence>
<organism evidence="3 4">
    <name type="scientific">Gossypium davidsonii</name>
    <name type="common">Davidson's cotton</name>
    <name type="synonym">Gossypium klotzschianum subsp. davidsonii</name>
    <dbReference type="NCBI Taxonomy" id="34287"/>
    <lineage>
        <taxon>Eukaryota</taxon>
        <taxon>Viridiplantae</taxon>
        <taxon>Streptophyta</taxon>
        <taxon>Embryophyta</taxon>
        <taxon>Tracheophyta</taxon>
        <taxon>Spermatophyta</taxon>
        <taxon>Magnoliopsida</taxon>
        <taxon>eudicotyledons</taxon>
        <taxon>Gunneridae</taxon>
        <taxon>Pentapetalae</taxon>
        <taxon>rosids</taxon>
        <taxon>malvids</taxon>
        <taxon>Malvales</taxon>
        <taxon>Malvaceae</taxon>
        <taxon>Malvoideae</taxon>
        <taxon>Gossypium</taxon>
    </lineage>
</organism>
<evidence type="ECO:0000256" key="2">
    <source>
        <dbReference type="SAM" id="SignalP"/>
    </source>
</evidence>
<dbReference type="AlphaFoldDB" id="A0A7J8S4G3"/>
<feature type="transmembrane region" description="Helical" evidence="1">
    <location>
        <begin position="55"/>
        <end position="72"/>
    </location>
</feature>
<keyword evidence="1" id="KW-1133">Transmembrane helix</keyword>
<feature type="signal peptide" evidence="2">
    <location>
        <begin position="1"/>
        <end position="31"/>
    </location>
</feature>
<accession>A0A7J8S4G3</accession>